<accession>D3RNC1</accession>
<proteinExistence type="predicted"/>
<dbReference type="AlphaFoldDB" id="D3RNC1"/>
<protein>
    <submittedName>
        <fullName evidence="1">Uncharacterized protein</fullName>
    </submittedName>
</protein>
<reference evidence="1 2" key="1">
    <citation type="journal article" date="2011" name="Stand. Genomic Sci.">
        <title>Complete genome sequence of Allochromatium vinosum DSM 180(T).</title>
        <authorList>
            <person name="Weissgerber T."/>
            <person name="Zigann R."/>
            <person name="Bruce D."/>
            <person name="Chang Y.J."/>
            <person name="Detter J.C."/>
            <person name="Han C."/>
            <person name="Hauser L."/>
            <person name="Jeffries C.D."/>
            <person name="Land M."/>
            <person name="Munk A.C."/>
            <person name="Tapia R."/>
            <person name="Dahl C."/>
        </authorList>
    </citation>
    <scope>NUCLEOTIDE SEQUENCE [LARGE SCALE GENOMIC DNA]</scope>
    <source>
        <strain evidence="2">ATCC 17899 / DSM 180 / NBRC 103801 / NCIMB 10441 / D</strain>
    </source>
</reference>
<name>D3RNC1_ALLVD</name>
<organism evidence="1 2">
    <name type="scientific">Allochromatium vinosum (strain ATCC 17899 / DSM 180 / NBRC 103801 / NCIMB 10441 / D)</name>
    <name type="common">Chromatium vinosum</name>
    <dbReference type="NCBI Taxonomy" id="572477"/>
    <lineage>
        <taxon>Bacteria</taxon>
        <taxon>Pseudomonadati</taxon>
        <taxon>Pseudomonadota</taxon>
        <taxon>Gammaproteobacteria</taxon>
        <taxon>Chromatiales</taxon>
        <taxon>Chromatiaceae</taxon>
        <taxon>Allochromatium</taxon>
    </lineage>
</organism>
<dbReference type="eggNOG" id="ENOG50331FX">
    <property type="taxonomic scope" value="Bacteria"/>
</dbReference>
<dbReference type="KEGG" id="alv:Alvin_0446"/>
<dbReference type="Proteomes" id="UP000001441">
    <property type="component" value="Chromosome"/>
</dbReference>
<dbReference type="HOGENOM" id="CLU_1764135_0_0_6"/>
<dbReference type="InterPro" id="IPR045947">
    <property type="entry name" value="DUF6367"/>
</dbReference>
<evidence type="ECO:0000313" key="1">
    <source>
        <dbReference type="EMBL" id="ADC61405.1"/>
    </source>
</evidence>
<sequence>MMSFKEFLAENGIDYFVIEVPEEFVPEIALLNEGKWVDSGKKDYMQRVDAENPSIKQRRHVHIAKSKHINNKNMQASWNDDGTKHDKKTFNSKIGSISTVQDIARQALGLKNDFKLEEAAKAPNLLLQLNEALDIGVTPVLFIAKLA</sequence>
<gene>
    <name evidence="1" type="ordered locus">Alvin_0446</name>
</gene>
<dbReference type="Pfam" id="PF19894">
    <property type="entry name" value="DUF6367"/>
    <property type="match status" value="1"/>
</dbReference>
<keyword evidence="2" id="KW-1185">Reference proteome</keyword>
<dbReference type="EMBL" id="CP001896">
    <property type="protein sequence ID" value="ADC61405.1"/>
    <property type="molecule type" value="Genomic_DNA"/>
</dbReference>
<evidence type="ECO:0000313" key="2">
    <source>
        <dbReference type="Proteomes" id="UP000001441"/>
    </source>
</evidence>
<dbReference type="STRING" id="572477.Alvin_0446"/>